<evidence type="ECO:0000256" key="1">
    <source>
        <dbReference type="SAM" id="MobiDB-lite"/>
    </source>
</evidence>
<comment type="caution">
    <text evidence="3">The sequence shown here is derived from an EMBL/GenBank/DDBJ whole genome shotgun (WGS) entry which is preliminary data.</text>
</comment>
<keyword evidence="4" id="KW-1185">Reference proteome</keyword>
<dbReference type="RefSeq" id="WP_210157705.1">
    <property type="nucleotide sequence ID" value="NZ_JAFCNB010000012.1"/>
</dbReference>
<feature type="transmembrane region" description="Helical" evidence="2">
    <location>
        <begin position="136"/>
        <end position="155"/>
    </location>
</feature>
<evidence type="ECO:0000313" key="4">
    <source>
        <dbReference type="Proteomes" id="UP000674234"/>
    </source>
</evidence>
<protein>
    <submittedName>
        <fullName evidence="3">Uncharacterized protein</fullName>
    </submittedName>
</protein>
<dbReference type="EMBL" id="JAFCNB010000012">
    <property type="protein sequence ID" value="MBP2706422.1"/>
    <property type="molecule type" value="Genomic_DNA"/>
</dbReference>
<feature type="compositionally biased region" description="Acidic residues" evidence="1">
    <location>
        <begin position="237"/>
        <end position="249"/>
    </location>
</feature>
<keyword evidence="2" id="KW-1133">Transmembrane helix</keyword>
<feature type="region of interest" description="Disordered" evidence="1">
    <location>
        <begin position="154"/>
        <end position="253"/>
    </location>
</feature>
<keyword evidence="2" id="KW-0812">Transmembrane</keyword>
<accession>A0A941AKS8</accession>
<evidence type="ECO:0000256" key="2">
    <source>
        <dbReference type="SAM" id="Phobius"/>
    </source>
</evidence>
<reference evidence="3" key="1">
    <citation type="submission" date="2021-02" db="EMBL/GenBank/DDBJ databases">
        <title>Draft genome sequence of Microbispora sp. RL4-1S isolated from rice leaves in Thailand.</title>
        <authorList>
            <person name="Muangham S."/>
            <person name="Duangmal K."/>
        </authorList>
    </citation>
    <scope>NUCLEOTIDE SEQUENCE</scope>
    <source>
        <strain evidence="3">RL4-1S</strain>
    </source>
</reference>
<feature type="compositionally biased region" description="Basic and acidic residues" evidence="1">
    <location>
        <begin position="217"/>
        <end position="236"/>
    </location>
</feature>
<proteinExistence type="predicted"/>
<keyword evidence="2" id="KW-0472">Membrane</keyword>
<gene>
    <name evidence="3" type="ORF">JOL79_21665</name>
</gene>
<dbReference type="Proteomes" id="UP000674234">
    <property type="component" value="Unassembled WGS sequence"/>
</dbReference>
<evidence type="ECO:0000313" key="3">
    <source>
        <dbReference type="EMBL" id="MBP2706422.1"/>
    </source>
</evidence>
<dbReference type="AlphaFoldDB" id="A0A941AKS8"/>
<sequence>MLPGDTDKQPGLANPLLQPNDGLRTVAGILILTMNSPDERRRLGITDNSPTDLTIDDGRSDPALLGITASGPFVHVEVDSPSKDTARTLQAAAQARVREQLNTYQRMLGAPRSTYIGISTVASLGPDESYTVKYEAAAAALLGGLVVGLSSAYAVTSRRDRRRRPPSGGPDVVMWRSAEQIRGIGPAGGTTGGNELSRYEPEDEGPEDAGTQPETPPRPKEDQPREPRVMTTRRVEDTDESGAGADDDTQTWFVVEVLAPDEVDR</sequence>
<name>A0A941AKS8_9ACTN</name>
<organism evidence="3 4">
    <name type="scientific">Microbispora oryzae</name>
    <dbReference type="NCBI Taxonomy" id="2806554"/>
    <lineage>
        <taxon>Bacteria</taxon>
        <taxon>Bacillati</taxon>
        <taxon>Actinomycetota</taxon>
        <taxon>Actinomycetes</taxon>
        <taxon>Streptosporangiales</taxon>
        <taxon>Streptosporangiaceae</taxon>
        <taxon>Microbispora</taxon>
    </lineage>
</organism>